<dbReference type="PANTHER" id="PTHR43031:SF1">
    <property type="entry name" value="PYRIDINE NUCLEOTIDE-DISULPHIDE OXIDOREDUCTASE"/>
    <property type="match status" value="1"/>
</dbReference>
<evidence type="ECO:0000256" key="1">
    <source>
        <dbReference type="SAM" id="SignalP"/>
    </source>
</evidence>
<feature type="domain" description="Rhodanese" evidence="2">
    <location>
        <begin position="48"/>
        <end position="137"/>
    </location>
</feature>
<dbReference type="PROSITE" id="PS50206">
    <property type="entry name" value="RHODANESE_3"/>
    <property type="match status" value="1"/>
</dbReference>
<dbReference type="SUPFAM" id="SSF52821">
    <property type="entry name" value="Rhodanese/Cell cycle control phosphatase"/>
    <property type="match status" value="1"/>
</dbReference>
<name>A0A9X1UUA2_9FLAO</name>
<proteinExistence type="predicted"/>
<keyword evidence="1" id="KW-0732">Signal</keyword>
<dbReference type="InterPro" id="IPR050229">
    <property type="entry name" value="GlpE_sulfurtransferase"/>
</dbReference>
<dbReference type="Gene3D" id="3.40.250.10">
    <property type="entry name" value="Rhodanese-like domain"/>
    <property type="match status" value="1"/>
</dbReference>
<accession>A0A9X1UUA2</accession>
<keyword evidence="4" id="KW-1185">Reference proteome</keyword>
<organism evidence="3 4">
    <name type="scientific">Christiangramia crocea</name>
    <dbReference type="NCBI Taxonomy" id="2904124"/>
    <lineage>
        <taxon>Bacteria</taxon>
        <taxon>Pseudomonadati</taxon>
        <taxon>Bacteroidota</taxon>
        <taxon>Flavobacteriia</taxon>
        <taxon>Flavobacteriales</taxon>
        <taxon>Flavobacteriaceae</taxon>
        <taxon>Christiangramia</taxon>
    </lineage>
</organism>
<dbReference type="Proteomes" id="UP001139344">
    <property type="component" value="Unassembled WGS sequence"/>
</dbReference>
<dbReference type="NCBIfam" id="NF045521">
    <property type="entry name" value="rhoda_near_glyco"/>
    <property type="match status" value="1"/>
</dbReference>
<gene>
    <name evidence="3" type="ORF">LU635_02420</name>
</gene>
<dbReference type="AlphaFoldDB" id="A0A9X1UUA2"/>
<comment type="caution">
    <text evidence="3">The sequence shown here is derived from an EMBL/GenBank/DDBJ whole genome shotgun (WGS) entry which is preliminary data.</text>
</comment>
<dbReference type="Pfam" id="PF00581">
    <property type="entry name" value="Rhodanese"/>
    <property type="match status" value="1"/>
</dbReference>
<evidence type="ECO:0000313" key="4">
    <source>
        <dbReference type="Proteomes" id="UP001139344"/>
    </source>
</evidence>
<dbReference type="SMART" id="SM00450">
    <property type="entry name" value="RHOD"/>
    <property type="match status" value="1"/>
</dbReference>
<dbReference type="PANTHER" id="PTHR43031">
    <property type="entry name" value="FAD-DEPENDENT OXIDOREDUCTASE"/>
    <property type="match status" value="1"/>
</dbReference>
<feature type="chain" id="PRO_5040755057" evidence="1">
    <location>
        <begin position="20"/>
        <end position="164"/>
    </location>
</feature>
<protein>
    <submittedName>
        <fullName evidence="3">Rhodanese-like domain-containing protein</fullName>
    </submittedName>
</protein>
<dbReference type="InterPro" id="IPR001763">
    <property type="entry name" value="Rhodanese-like_dom"/>
</dbReference>
<dbReference type="InterPro" id="IPR036873">
    <property type="entry name" value="Rhodanese-like_dom_sf"/>
</dbReference>
<dbReference type="EMBL" id="JAJSON010000008">
    <property type="protein sequence ID" value="MCG9970477.1"/>
    <property type="molecule type" value="Genomic_DNA"/>
</dbReference>
<sequence length="164" mass="18935">MKPHLFLLILMSALPSLYAQQSIGDLLEKYNSGNVPYISVEELRMQQLDSNVIILDAREQEEFEVSHIKGAHFIGYNEFDISRLNNYPKNRKIVVYCSIGVRSAKIGDKLQNAGFKNVRNLYGGIFSWKNKGYEVMNSEGKQTEKVHAYSKHWSNWLKNAEKVY</sequence>
<evidence type="ECO:0000313" key="3">
    <source>
        <dbReference type="EMBL" id="MCG9970477.1"/>
    </source>
</evidence>
<evidence type="ECO:0000259" key="2">
    <source>
        <dbReference type="PROSITE" id="PS50206"/>
    </source>
</evidence>
<dbReference type="CDD" id="cd00158">
    <property type="entry name" value="RHOD"/>
    <property type="match status" value="1"/>
</dbReference>
<feature type="signal peptide" evidence="1">
    <location>
        <begin position="1"/>
        <end position="19"/>
    </location>
</feature>
<reference evidence="3" key="1">
    <citation type="submission" date="2021-12" db="EMBL/GenBank/DDBJ databases">
        <title>Description of Gramella crocea sp. nov., a new bacterium isolated from activated sludge.</title>
        <authorList>
            <person name="Zhang X."/>
        </authorList>
    </citation>
    <scope>NUCLEOTIDE SEQUENCE</scope>
    <source>
        <strain evidence="3">YB25</strain>
    </source>
</reference>